<comment type="caution">
    <text evidence="1">The sequence shown here is derived from an EMBL/GenBank/DDBJ whole genome shotgun (WGS) entry which is preliminary data.</text>
</comment>
<evidence type="ECO:0008006" key="2">
    <source>
        <dbReference type="Google" id="ProtNLM"/>
    </source>
</evidence>
<gene>
    <name evidence="1" type="ORF">Tci_882311</name>
</gene>
<evidence type="ECO:0000313" key="1">
    <source>
        <dbReference type="EMBL" id="GFD10342.1"/>
    </source>
</evidence>
<dbReference type="AlphaFoldDB" id="A0A699TI67"/>
<accession>A0A699TI67</accession>
<sequence length="107" mass="12105">DHITNWDQWRDYMAARTAKTPGDHRRRHPFYQSMDELHDCEIAITLQRHHRTTVKAIQAVLSTVHGMLKFSTEEGIVTIRSSLLIPAECASVDTSSVTPGEKKAHPA</sequence>
<organism evidence="1">
    <name type="scientific">Tanacetum cinerariifolium</name>
    <name type="common">Dalmatian daisy</name>
    <name type="synonym">Chrysanthemum cinerariifolium</name>
    <dbReference type="NCBI Taxonomy" id="118510"/>
    <lineage>
        <taxon>Eukaryota</taxon>
        <taxon>Viridiplantae</taxon>
        <taxon>Streptophyta</taxon>
        <taxon>Embryophyta</taxon>
        <taxon>Tracheophyta</taxon>
        <taxon>Spermatophyta</taxon>
        <taxon>Magnoliopsida</taxon>
        <taxon>eudicotyledons</taxon>
        <taxon>Gunneridae</taxon>
        <taxon>Pentapetalae</taxon>
        <taxon>asterids</taxon>
        <taxon>campanulids</taxon>
        <taxon>Asterales</taxon>
        <taxon>Asteraceae</taxon>
        <taxon>Asteroideae</taxon>
        <taxon>Anthemideae</taxon>
        <taxon>Anthemidinae</taxon>
        <taxon>Tanacetum</taxon>
    </lineage>
</organism>
<feature type="non-terminal residue" evidence="1">
    <location>
        <position position="107"/>
    </location>
</feature>
<protein>
    <recommendedName>
        <fullName evidence="2">Reverse transcriptase domain-containing protein</fullName>
    </recommendedName>
</protein>
<feature type="non-terminal residue" evidence="1">
    <location>
        <position position="1"/>
    </location>
</feature>
<reference evidence="1" key="1">
    <citation type="journal article" date="2019" name="Sci. Rep.">
        <title>Draft genome of Tanacetum cinerariifolium, the natural source of mosquito coil.</title>
        <authorList>
            <person name="Yamashiro T."/>
            <person name="Shiraishi A."/>
            <person name="Satake H."/>
            <person name="Nakayama K."/>
        </authorList>
    </citation>
    <scope>NUCLEOTIDE SEQUENCE</scope>
</reference>
<name>A0A699TI67_TANCI</name>
<proteinExistence type="predicted"/>
<dbReference type="EMBL" id="BKCJ011251647">
    <property type="protein sequence ID" value="GFD10342.1"/>
    <property type="molecule type" value="Genomic_DNA"/>
</dbReference>